<feature type="non-terminal residue" evidence="1">
    <location>
        <position position="1"/>
    </location>
</feature>
<proteinExistence type="predicted"/>
<comment type="caution">
    <text evidence="1">The sequence shown here is derived from an EMBL/GenBank/DDBJ whole genome shotgun (WGS) entry which is preliminary data.</text>
</comment>
<gene>
    <name evidence="1" type="ORF">chiPu_0023271</name>
</gene>
<name>A0A401T985_CHIPU</name>
<dbReference type="Proteomes" id="UP000287033">
    <property type="component" value="Unassembled WGS sequence"/>
</dbReference>
<dbReference type="EMBL" id="BEZZ01018375">
    <property type="protein sequence ID" value="GCC39162.1"/>
    <property type="molecule type" value="Genomic_DNA"/>
</dbReference>
<keyword evidence="2" id="KW-1185">Reference proteome</keyword>
<sequence length="49" mass="5863">YTINFSISSKVYLDQGWITKTYDETIAKLNWREIYTLMLEKLQAENAKM</sequence>
<reference evidence="1 2" key="1">
    <citation type="journal article" date="2018" name="Nat. Ecol. Evol.">
        <title>Shark genomes provide insights into elasmobranch evolution and the origin of vertebrates.</title>
        <authorList>
            <person name="Hara Y"/>
            <person name="Yamaguchi K"/>
            <person name="Onimaru K"/>
            <person name="Kadota M"/>
            <person name="Koyanagi M"/>
            <person name="Keeley SD"/>
            <person name="Tatsumi K"/>
            <person name="Tanaka K"/>
            <person name="Motone F"/>
            <person name="Kageyama Y"/>
            <person name="Nozu R"/>
            <person name="Adachi N"/>
            <person name="Nishimura O"/>
            <person name="Nakagawa R"/>
            <person name="Tanegashima C"/>
            <person name="Kiyatake I"/>
            <person name="Matsumoto R"/>
            <person name="Murakumo K"/>
            <person name="Nishida K"/>
            <person name="Terakita A"/>
            <person name="Kuratani S"/>
            <person name="Sato K"/>
            <person name="Hyodo S Kuraku.S."/>
        </authorList>
    </citation>
    <scope>NUCLEOTIDE SEQUENCE [LARGE SCALE GENOMIC DNA]</scope>
</reference>
<organism evidence="1 2">
    <name type="scientific">Chiloscyllium punctatum</name>
    <name type="common">Brownbanded bambooshark</name>
    <name type="synonym">Hemiscyllium punctatum</name>
    <dbReference type="NCBI Taxonomy" id="137246"/>
    <lineage>
        <taxon>Eukaryota</taxon>
        <taxon>Metazoa</taxon>
        <taxon>Chordata</taxon>
        <taxon>Craniata</taxon>
        <taxon>Vertebrata</taxon>
        <taxon>Chondrichthyes</taxon>
        <taxon>Elasmobranchii</taxon>
        <taxon>Galeomorphii</taxon>
        <taxon>Galeoidea</taxon>
        <taxon>Orectolobiformes</taxon>
        <taxon>Hemiscylliidae</taxon>
        <taxon>Chiloscyllium</taxon>
    </lineage>
</organism>
<protein>
    <submittedName>
        <fullName evidence="1">Uncharacterized protein</fullName>
    </submittedName>
</protein>
<evidence type="ECO:0000313" key="2">
    <source>
        <dbReference type="Proteomes" id="UP000287033"/>
    </source>
</evidence>
<dbReference type="AlphaFoldDB" id="A0A401T985"/>
<evidence type="ECO:0000313" key="1">
    <source>
        <dbReference type="EMBL" id="GCC39162.1"/>
    </source>
</evidence>
<accession>A0A401T985</accession>